<reference evidence="2" key="1">
    <citation type="journal article" date="2023" name="Mol. Phylogenet. Evol.">
        <title>Genome-scale phylogeny and comparative genomics of the fungal order Sordariales.</title>
        <authorList>
            <person name="Hensen N."/>
            <person name="Bonometti L."/>
            <person name="Westerberg I."/>
            <person name="Brannstrom I.O."/>
            <person name="Guillou S."/>
            <person name="Cros-Aarteil S."/>
            <person name="Calhoun S."/>
            <person name="Haridas S."/>
            <person name="Kuo A."/>
            <person name="Mondo S."/>
            <person name="Pangilinan J."/>
            <person name="Riley R."/>
            <person name="LaButti K."/>
            <person name="Andreopoulos B."/>
            <person name="Lipzen A."/>
            <person name="Chen C."/>
            <person name="Yan M."/>
            <person name="Daum C."/>
            <person name="Ng V."/>
            <person name="Clum A."/>
            <person name="Steindorff A."/>
            <person name="Ohm R.A."/>
            <person name="Martin F."/>
            <person name="Silar P."/>
            <person name="Natvig D.O."/>
            <person name="Lalanne C."/>
            <person name="Gautier V."/>
            <person name="Ament-Velasquez S.L."/>
            <person name="Kruys A."/>
            <person name="Hutchinson M.I."/>
            <person name="Powell A.J."/>
            <person name="Barry K."/>
            <person name="Miller A.N."/>
            <person name="Grigoriev I.V."/>
            <person name="Debuchy R."/>
            <person name="Gladieux P."/>
            <person name="Hiltunen Thoren M."/>
            <person name="Johannesson H."/>
        </authorList>
    </citation>
    <scope>NUCLEOTIDE SEQUENCE</scope>
    <source>
        <strain evidence="2">CBS 757.83</strain>
    </source>
</reference>
<keyword evidence="3" id="KW-1185">Reference proteome</keyword>
<sequence length="401" mass="42441">MNRHGLRAALGRGKPSTTARALQLPISTTTPTSFFSTATSRPADDDSHSNSNGSAGPRSQSAAAVARLSQLNTQRQNTTGPQDRRQDGSGFSRPAQFGGSRGGSRGGIDARSFRASPATTADAGSSPSAPKILNIRSLRGGLRSRTPFGRGGLTGGGLGGRDAGGEAGGFRPMFSSRGRRGGFRGGRSSSGSRMSGHRSHQIKTARDSNKGDKQSSAGKKLEWTREEQAVLDRLDKGEVVPFDPKMTADSLSGYGAAIATDAPIGPVETVMRNMRLMTGGMAFNAESGVTADLNEIMNRYRRKKPIFVHSKEEKAWIENSNPKLHLVGPDAGIKKAIVESAVLGKYEVGGFAELSDVKGTVTKYHTRTFTYKASDSQKFMDKVLSLLPAQGANKAAAQAKR</sequence>
<evidence type="ECO:0000313" key="3">
    <source>
        <dbReference type="Proteomes" id="UP001305647"/>
    </source>
</evidence>
<dbReference type="Proteomes" id="UP001305647">
    <property type="component" value="Unassembled WGS sequence"/>
</dbReference>
<feature type="compositionally biased region" description="Polar residues" evidence="1">
    <location>
        <begin position="117"/>
        <end position="128"/>
    </location>
</feature>
<feature type="compositionally biased region" description="Low complexity" evidence="1">
    <location>
        <begin position="27"/>
        <end position="41"/>
    </location>
</feature>
<dbReference type="EMBL" id="MU863625">
    <property type="protein sequence ID" value="KAK4105383.1"/>
    <property type="molecule type" value="Genomic_DNA"/>
</dbReference>
<proteinExistence type="predicted"/>
<feature type="compositionally biased region" description="Basic and acidic residues" evidence="1">
    <location>
        <begin position="204"/>
        <end position="224"/>
    </location>
</feature>
<protein>
    <submittedName>
        <fullName evidence="2">Uncharacterized protein</fullName>
    </submittedName>
</protein>
<name>A0AAN6Q833_9PEZI</name>
<feature type="compositionally biased region" description="Polar residues" evidence="1">
    <location>
        <begin position="69"/>
        <end position="81"/>
    </location>
</feature>
<organism evidence="2 3">
    <name type="scientific">Parathielavia hyrcaniae</name>
    <dbReference type="NCBI Taxonomy" id="113614"/>
    <lineage>
        <taxon>Eukaryota</taxon>
        <taxon>Fungi</taxon>
        <taxon>Dikarya</taxon>
        <taxon>Ascomycota</taxon>
        <taxon>Pezizomycotina</taxon>
        <taxon>Sordariomycetes</taxon>
        <taxon>Sordariomycetidae</taxon>
        <taxon>Sordariales</taxon>
        <taxon>Chaetomiaceae</taxon>
        <taxon>Parathielavia</taxon>
    </lineage>
</organism>
<feature type="compositionally biased region" description="Gly residues" evidence="1">
    <location>
        <begin position="149"/>
        <end position="168"/>
    </location>
</feature>
<gene>
    <name evidence="2" type="ORF">N658DRAFT_491843</name>
</gene>
<comment type="caution">
    <text evidence="2">The sequence shown here is derived from an EMBL/GenBank/DDBJ whole genome shotgun (WGS) entry which is preliminary data.</text>
</comment>
<evidence type="ECO:0000313" key="2">
    <source>
        <dbReference type="EMBL" id="KAK4105383.1"/>
    </source>
</evidence>
<feature type="region of interest" description="Disordered" evidence="1">
    <location>
        <begin position="1"/>
        <end position="224"/>
    </location>
</feature>
<accession>A0AAN6Q833</accession>
<feature type="compositionally biased region" description="Polar residues" evidence="1">
    <location>
        <begin position="49"/>
        <end position="62"/>
    </location>
</feature>
<reference evidence="2" key="2">
    <citation type="submission" date="2023-05" db="EMBL/GenBank/DDBJ databases">
        <authorList>
            <consortium name="Lawrence Berkeley National Laboratory"/>
            <person name="Steindorff A."/>
            <person name="Hensen N."/>
            <person name="Bonometti L."/>
            <person name="Westerberg I."/>
            <person name="Brannstrom I.O."/>
            <person name="Guillou S."/>
            <person name="Cros-Aarteil S."/>
            <person name="Calhoun S."/>
            <person name="Haridas S."/>
            <person name="Kuo A."/>
            <person name="Mondo S."/>
            <person name="Pangilinan J."/>
            <person name="Riley R."/>
            <person name="Labutti K."/>
            <person name="Andreopoulos B."/>
            <person name="Lipzen A."/>
            <person name="Chen C."/>
            <person name="Yanf M."/>
            <person name="Daum C."/>
            <person name="Ng V."/>
            <person name="Clum A."/>
            <person name="Ohm R."/>
            <person name="Martin F."/>
            <person name="Silar P."/>
            <person name="Natvig D."/>
            <person name="Lalanne C."/>
            <person name="Gautier V."/>
            <person name="Ament-Velasquez S.L."/>
            <person name="Kruys A."/>
            <person name="Hutchinson M.I."/>
            <person name="Powell A.J."/>
            <person name="Barry K."/>
            <person name="Miller A.N."/>
            <person name="Grigoriev I.V."/>
            <person name="Debuchy R."/>
            <person name="Gladieux P."/>
            <person name="Thoren M.H."/>
            <person name="Johannesson H."/>
        </authorList>
    </citation>
    <scope>NUCLEOTIDE SEQUENCE</scope>
    <source>
        <strain evidence="2">CBS 757.83</strain>
    </source>
</reference>
<evidence type="ECO:0000256" key="1">
    <source>
        <dbReference type="SAM" id="MobiDB-lite"/>
    </source>
</evidence>
<dbReference type="AlphaFoldDB" id="A0AAN6Q833"/>